<evidence type="ECO:0000256" key="4">
    <source>
        <dbReference type="ARBA" id="ARBA00023136"/>
    </source>
</evidence>
<keyword evidence="4 6" id="KW-0472">Membrane</keyword>
<dbReference type="AlphaFoldDB" id="A0A0H2UBQ3"/>
<proteinExistence type="predicted"/>
<keyword evidence="2 6" id="KW-0812">Transmembrane</keyword>
<dbReference type="PANTHER" id="PTHR23501">
    <property type="entry name" value="MAJOR FACILITATOR SUPERFAMILY"/>
    <property type="match status" value="1"/>
</dbReference>
<evidence type="ECO:0008006" key="8">
    <source>
        <dbReference type="Google" id="ProtNLM"/>
    </source>
</evidence>
<sequence>ATAVFLTLVEIGGAVGAAISGAVWSRVVPAVLQDRLPEASKGNATAIYSSHVVAMALEWGSPERLAVQQAYQQGMTRLLTVAVCVCVPIVLLSLLMRNIKLDEAEQRVKGRVIGGRVGVDEKRAAGGGVGEVSGVNVAPGSELDPKGSPSDPEKLR</sequence>
<organism evidence="7">
    <name type="scientific">Magnaporthiopsis poae (strain ATCC 64411 / 73-15)</name>
    <name type="common">Kentucky bluegrass fungus</name>
    <name type="synonym">Magnaporthe poae</name>
    <dbReference type="NCBI Taxonomy" id="644358"/>
    <lineage>
        <taxon>Eukaryota</taxon>
        <taxon>Fungi</taxon>
        <taxon>Dikarya</taxon>
        <taxon>Ascomycota</taxon>
        <taxon>Pezizomycotina</taxon>
        <taxon>Sordariomycetes</taxon>
        <taxon>Sordariomycetidae</taxon>
        <taxon>Magnaporthales</taxon>
        <taxon>Magnaporthaceae</taxon>
        <taxon>Magnaporthiopsis</taxon>
    </lineage>
</organism>
<reference evidence="7" key="1">
    <citation type="submission" date="2010-05" db="EMBL/GenBank/DDBJ databases">
        <title>The Genome Sequence of Magnaporthe poae strain ATCC 64411.</title>
        <authorList>
            <consortium name="The Broad Institute Genome Sequencing Platform"/>
            <consortium name="Broad Institute Genome Sequencing Center for Infectious Disease"/>
            <person name="Ma L.-J."/>
            <person name="Dead R."/>
            <person name="Young S."/>
            <person name="Zeng Q."/>
            <person name="Koehrsen M."/>
            <person name="Alvarado L."/>
            <person name="Berlin A."/>
            <person name="Chapman S.B."/>
            <person name="Chen Z."/>
            <person name="Freedman E."/>
            <person name="Gellesch M."/>
            <person name="Goldberg J."/>
            <person name="Griggs A."/>
            <person name="Gujja S."/>
            <person name="Heilman E.R."/>
            <person name="Heiman D."/>
            <person name="Hepburn T."/>
            <person name="Howarth C."/>
            <person name="Jen D."/>
            <person name="Larson L."/>
            <person name="Mehta T."/>
            <person name="Neiman D."/>
            <person name="Pearson M."/>
            <person name="Roberts A."/>
            <person name="Saif S."/>
            <person name="Shea T."/>
            <person name="Shenoy N."/>
            <person name="Sisk P."/>
            <person name="Stolte C."/>
            <person name="Sykes S."/>
            <person name="Walk T."/>
            <person name="White J."/>
            <person name="Yandava C."/>
            <person name="Haas B."/>
            <person name="Nusbaum C."/>
            <person name="Birren B."/>
        </authorList>
    </citation>
    <scope>NUCLEOTIDE SEQUENCE</scope>
    <source>
        <strain evidence="7">ATCC 64411</strain>
    </source>
</reference>
<protein>
    <recommendedName>
        <fullName evidence="8">Siderophore iron transporter mirB</fullName>
    </recommendedName>
</protein>
<evidence type="ECO:0000256" key="5">
    <source>
        <dbReference type="SAM" id="MobiDB-lite"/>
    </source>
</evidence>
<reference evidence="7" key="2">
    <citation type="submission" date="2011-03" db="EMBL/GenBank/DDBJ databases">
        <title>Annotation of Magnaporthe poae ATCC 64411.</title>
        <authorList>
            <person name="Ma L.-J."/>
            <person name="Dead R."/>
            <person name="Young S.K."/>
            <person name="Zeng Q."/>
            <person name="Gargeya S."/>
            <person name="Fitzgerald M."/>
            <person name="Haas B."/>
            <person name="Abouelleil A."/>
            <person name="Alvarado L."/>
            <person name="Arachchi H.M."/>
            <person name="Berlin A."/>
            <person name="Brown A."/>
            <person name="Chapman S.B."/>
            <person name="Chen Z."/>
            <person name="Dunbar C."/>
            <person name="Freedman E."/>
            <person name="Gearin G."/>
            <person name="Gellesch M."/>
            <person name="Goldberg J."/>
            <person name="Griggs A."/>
            <person name="Gujja S."/>
            <person name="Heiman D."/>
            <person name="Howarth C."/>
            <person name="Larson L."/>
            <person name="Lui A."/>
            <person name="MacDonald P.J.P."/>
            <person name="Mehta T."/>
            <person name="Montmayeur A."/>
            <person name="Murphy C."/>
            <person name="Neiman D."/>
            <person name="Pearson M."/>
            <person name="Priest M."/>
            <person name="Roberts A."/>
            <person name="Saif S."/>
            <person name="Shea T."/>
            <person name="Shenoy N."/>
            <person name="Sisk P."/>
            <person name="Stolte C."/>
            <person name="Sykes S."/>
            <person name="Yandava C."/>
            <person name="Wortman J."/>
            <person name="Nusbaum C."/>
            <person name="Birren B."/>
        </authorList>
    </citation>
    <scope>NUCLEOTIDE SEQUENCE</scope>
    <source>
        <strain evidence="7">ATCC 64411</strain>
    </source>
</reference>
<accession>A0A0H2UBQ3</accession>
<keyword evidence="3 6" id="KW-1133">Transmembrane helix</keyword>
<evidence type="ECO:0000313" key="7">
    <source>
        <dbReference type="EMBL" id="KLU87324.1"/>
    </source>
</evidence>
<feature type="non-terminal residue" evidence="7">
    <location>
        <position position="1"/>
    </location>
</feature>
<evidence type="ECO:0000256" key="3">
    <source>
        <dbReference type="ARBA" id="ARBA00022989"/>
    </source>
</evidence>
<dbReference type="VEuPathDB" id="FungiDB:MAPG_06325"/>
<comment type="subcellular location">
    <subcellularLocation>
        <location evidence="1">Membrane</location>
        <topology evidence="1">Multi-pass membrane protein</topology>
    </subcellularLocation>
</comment>
<evidence type="ECO:0000256" key="6">
    <source>
        <dbReference type="SAM" id="Phobius"/>
    </source>
</evidence>
<evidence type="ECO:0000256" key="1">
    <source>
        <dbReference type="ARBA" id="ARBA00004141"/>
    </source>
</evidence>
<dbReference type="GO" id="GO:0005886">
    <property type="term" value="C:plasma membrane"/>
    <property type="evidence" value="ECO:0007669"/>
    <property type="project" value="TreeGrafter"/>
</dbReference>
<dbReference type="EMBL" id="GL876970">
    <property type="protein sequence ID" value="KLU87324.1"/>
    <property type="molecule type" value="Genomic_DNA"/>
</dbReference>
<feature type="transmembrane region" description="Helical" evidence="6">
    <location>
        <begin position="78"/>
        <end position="96"/>
    </location>
</feature>
<dbReference type="OrthoDB" id="4088837at2759"/>
<evidence type="ECO:0000256" key="2">
    <source>
        <dbReference type="ARBA" id="ARBA00022692"/>
    </source>
</evidence>
<gene>
    <name evidence="7" type="ORF">MAPG_06325</name>
</gene>
<dbReference type="GO" id="GO:0015343">
    <property type="term" value="F:siderophore-iron transmembrane transporter activity"/>
    <property type="evidence" value="ECO:0007669"/>
    <property type="project" value="TreeGrafter"/>
</dbReference>
<feature type="region of interest" description="Disordered" evidence="5">
    <location>
        <begin position="122"/>
        <end position="156"/>
    </location>
</feature>
<dbReference type="PANTHER" id="PTHR23501:SF87">
    <property type="entry name" value="SIDEROPHORE IRON TRANSPORTER 2"/>
    <property type="match status" value="1"/>
</dbReference>
<name>A0A0H2UBQ3_MAGP6</name>